<dbReference type="Gene3D" id="3.40.190.290">
    <property type="match status" value="1"/>
</dbReference>
<protein>
    <submittedName>
        <fullName evidence="6">LysR family transcriptional regulator</fullName>
    </submittedName>
</protein>
<dbReference type="SUPFAM" id="SSF46785">
    <property type="entry name" value="Winged helix' DNA-binding domain"/>
    <property type="match status" value="1"/>
</dbReference>
<feature type="domain" description="HTH lysR-type" evidence="5">
    <location>
        <begin position="1"/>
        <end position="58"/>
    </location>
</feature>
<dbReference type="AlphaFoldDB" id="A0A412G8C0"/>
<dbReference type="InterPro" id="IPR036388">
    <property type="entry name" value="WH-like_DNA-bd_sf"/>
</dbReference>
<dbReference type="InterPro" id="IPR050950">
    <property type="entry name" value="HTH-type_LysR_regulators"/>
</dbReference>
<evidence type="ECO:0000256" key="2">
    <source>
        <dbReference type="ARBA" id="ARBA00023015"/>
    </source>
</evidence>
<organism evidence="6 7">
    <name type="scientific">Phocaeicola coprocola</name>
    <dbReference type="NCBI Taxonomy" id="310298"/>
    <lineage>
        <taxon>Bacteria</taxon>
        <taxon>Pseudomonadati</taxon>
        <taxon>Bacteroidota</taxon>
        <taxon>Bacteroidia</taxon>
        <taxon>Bacteroidales</taxon>
        <taxon>Bacteroidaceae</taxon>
        <taxon>Phocaeicola</taxon>
    </lineage>
</organism>
<dbReference type="GO" id="GO:0003700">
    <property type="term" value="F:DNA-binding transcription factor activity"/>
    <property type="evidence" value="ECO:0007669"/>
    <property type="project" value="InterPro"/>
</dbReference>
<dbReference type="Pfam" id="PF00126">
    <property type="entry name" value="HTH_1"/>
    <property type="match status" value="1"/>
</dbReference>
<dbReference type="FunFam" id="1.10.10.10:FF:000001">
    <property type="entry name" value="LysR family transcriptional regulator"/>
    <property type="match status" value="1"/>
</dbReference>
<dbReference type="PANTHER" id="PTHR30419">
    <property type="entry name" value="HTH-TYPE TRANSCRIPTIONAL REGULATOR YBHD"/>
    <property type="match status" value="1"/>
</dbReference>
<dbReference type="PROSITE" id="PS50931">
    <property type="entry name" value="HTH_LYSR"/>
    <property type="match status" value="1"/>
</dbReference>
<evidence type="ECO:0000256" key="3">
    <source>
        <dbReference type="ARBA" id="ARBA00023125"/>
    </source>
</evidence>
<dbReference type="Gene3D" id="1.10.10.10">
    <property type="entry name" value="Winged helix-like DNA-binding domain superfamily/Winged helix DNA-binding domain"/>
    <property type="match status" value="1"/>
</dbReference>
<dbReference type="SUPFAM" id="SSF53850">
    <property type="entry name" value="Periplasmic binding protein-like II"/>
    <property type="match status" value="1"/>
</dbReference>
<dbReference type="EMBL" id="QRUU01000098">
    <property type="protein sequence ID" value="RGR90034.1"/>
    <property type="molecule type" value="Genomic_DNA"/>
</dbReference>
<name>A0A412G8C0_9BACT</name>
<dbReference type="RefSeq" id="WP_118485290.1">
    <property type="nucleotide sequence ID" value="NZ_CAUELD010000149.1"/>
</dbReference>
<dbReference type="Pfam" id="PF03466">
    <property type="entry name" value="LysR_substrate"/>
    <property type="match status" value="1"/>
</dbReference>
<keyword evidence="7" id="KW-1185">Reference proteome</keyword>
<dbReference type="GO" id="GO:0005829">
    <property type="term" value="C:cytosol"/>
    <property type="evidence" value="ECO:0007669"/>
    <property type="project" value="TreeGrafter"/>
</dbReference>
<evidence type="ECO:0000259" key="5">
    <source>
        <dbReference type="PROSITE" id="PS50931"/>
    </source>
</evidence>
<evidence type="ECO:0000256" key="4">
    <source>
        <dbReference type="ARBA" id="ARBA00023163"/>
    </source>
</evidence>
<dbReference type="CDD" id="cd05466">
    <property type="entry name" value="PBP2_LTTR_substrate"/>
    <property type="match status" value="1"/>
</dbReference>
<evidence type="ECO:0000256" key="1">
    <source>
        <dbReference type="ARBA" id="ARBA00009437"/>
    </source>
</evidence>
<keyword evidence="3" id="KW-0238">DNA-binding</keyword>
<dbReference type="InterPro" id="IPR036390">
    <property type="entry name" value="WH_DNA-bd_sf"/>
</dbReference>
<comment type="similarity">
    <text evidence="1">Belongs to the LysR transcriptional regulatory family.</text>
</comment>
<sequence>MELRQLKYFKEACERQNFSEAARILHISQSTLSQQIKQLEEELDVLLFDRIGKRIVPTEAGQAFLPYAARAIYDAEDGKQIIRDLKGIETGVLHIGVTYSMSPLLIAALQLFNRAYPKIKVEITFATSEELLKQLDGSGLDFVLSFKPEDLIDDFETIPLFSSRLQFIVHSSHPLAGLSSITLKRLSETPLILPERGFATRKKIEELCRKHQLELTVGVEMDDVHTIIHALKSGQWATILTQAAVCGEAGLVQIPILCNDHLTSRGFLFWPQGSYRKKSALAFADFLLKITAGSK</sequence>
<evidence type="ECO:0000313" key="7">
    <source>
        <dbReference type="Proteomes" id="UP000285864"/>
    </source>
</evidence>
<reference evidence="6 7" key="1">
    <citation type="submission" date="2018-08" db="EMBL/GenBank/DDBJ databases">
        <title>A genome reference for cultivated species of the human gut microbiota.</title>
        <authorList>
            <person name="Zou Y."/>
            <person name="Xue W."/>
            <person name="Luo G."/>
        </authorList>
    </citation>
    <scope>NUCLEOTIDE SEQUENCE [LARGE SCALE GENOMIC DNA]</scope>
    <source>
        <strain evidence="6 7">AF24-2</strain>
    </source>
</reference>
<keyword evidence="2" id="KW-0805">Transcription regulation</keyword>
<dbReference type="InterPro" id="IPR000847">
    <property type="entry name" value="LysR_HTH_N"/>
</dbReference>
<dbReference type="PANTHER" id="PTHR30419:SF30">
    <property type="entry name" value="LYSR FAMILY TRANSCRIPTIONAL REGULATOR"/>
    <property type="match status" value="1"/>
</dbReference>
<dbReference type="InterPro" id="IPR005119">
    <property type="entry name" value="LysR_subst-bd"/>
</dbReference>
<comment type="caution">
    <text evidence="6">The sequence shown here is derived from an EMBL/GenBank/DDBJ whole genome shotgun (WGS) entry which is preliminary data.</text>
</comment>
<proteinExistence type="inferred from homology"/>
<gene>
    <name evidence="6" type="ORF">DWY20_13880</name>
</gene>
<accession>A0A412G8C0</accession>
<dbReference type="GO" id="GO:0003677">
    <property type="term" value="F:DNA binding"/>
    <property type="evidence" value="ECO:0007669"/>
    <property type="project" value="UniProtKB-KW"/>
</dbReference>
<keyword evidence="4" id="KW-0804">Transcription</keyword>
<dbReference type="Proteomes" id="UP000285864">
    <property type="component" value="Unassembled WGS sequence"/>
</dbReference>
<dbReference type="PRINTS" id="PR00039">
    <property type="entry name" value="HTHLYSR"/>
</dbReference>
<evidence type="ECO:0000313" key="6">
    <source>
        <dbReference type="EMBL" id="RGR90034.1"/>
    </source>
</evidence>